<evidence type="ECO:0000313" key="2">
    <source>
        <dbReference type="Proteomes" id="UP000004994"/>
    </source>
</evidence>
<keyword evidence="2" id="KW-1185">Reference proteome</keyword>
<evidence type="ECO:0000313" key="1">
    <source>
        <dbReference type="EnsemblPlants" id="Solyc03g120050.3.1"/>
    </source>
</evidence>
<dbReference type="InParanoid" id="A0A3Q7FVA9"/>
<proteinExistence type="predicted"/>
<reference evidence="1" key="1">
    <citation type="journal article" date="2012" name="Nature">
        <title>The tomato genome sequence provides insights into fleshy fruit evolution.</title>
        <authorList>
            <consortium name="Tomato Genome Consortium"/>
        </authorList>
    </citation>
    <scope>NUCLEOTIDE SEQUENCE [LARGE SCALE GENOMIC DNA]</scope>
    <source>
        <strain evidence="1">cv. Heinz 1706</strain>
    </source>
</reference>
<protein>
    <submittedName>
        <fullName evidence="1">Uncharacterized protein</fullName>
    </submittedName>
</protein>
<name>A0A3Q7FVA9_SOLLC</name>
<organism evidence="1">
    <name type="scientific">Solanum lycopersicum</name>
    <name type="common">Tomato</name>
    <name type="synonym">Lycopersicon esculentum</name>
    <dbReference type="NCBI Taxonomy" id="4081"/>
    <lineage>
        <taxon>Eukaryota</taxon>
        <taxon>Viridiplantae</taxon>
        <taxon>Streptophyta</taxon>
        <taxon>Embryophyta</taxon>
        <taxon>Tracheophyta</taxon>
        <taxon>Spermatophyta</taxon>
        <taxon>Magnoliopsida</taxon>
        <taxon>eudicotyledons</taxon>
        <taxon>Gunneridae</taxon>
        <taxon>Pentapetalae</taxon>
        <taxon>asterids</taxon>
        <taxon>lamiids</taxon>
        <taxon>Solanales</taxon>
        <taxon>Solanaceae</taxon>
        <taxon>Solanoideae</taxon>
        <taxon>Solaneae</taxon>
        <taxon>Solanum</taxon>
        <taxon>Solanum subgen. Lycopersicon</taxon>
    </lineage>
</organism>
<dbReference type="Proteomes" id="UP000004994">
    <property type="component" value="Chromosome 3"/>
</dbReference>
<dbReference type="Gramene" id="Solyc03g120050.3.1">
    <property type="protein sequence ID" value="Solyc03g120050.3.1"/>
    <property type="gene ID" value="Solyc03g120050.3"/>
</dbReference>
<dbReference type="AlphaFoldDB" id="A0A3Q7FVA9"/>
<reference evidence="1" key="2">
    <citation type="submission" date="2019-01" db="UniProtKB">
        <authorList>
            <consortium name="EnsemblPlants"/>
        </authorList>
    </citation>
    <scope>IDENTIFICATION</scope>
    <source>
        <strain evidence="1">cv. Heinz 1706</strain>
    </source>
</reference>
<accession>A0A3Q7FVA9</accession>
<sequence length="30" mass="3711">MDQLCSCRSNMPERRLQLWNTVHVRYETED</sequence>
<dbReference type="PaxDb" id="4081-Solyc03g120050.2.1"/>
<dbReference type="EnsemblPlants" id="Solyc03g120050.3.1">
    <property type="protein sequence ID" value="Solyc03g120050.3.1"/>
    <property type="gene ID" value="Solyc03g120050.3"/>
</dbReference>